<dbReference type="GO" id="GO:0003697">
    <property type="term" value="F:single-stranded DNA binding"/>
    <property type="evidence" value="ECO:0007669"/>
    <property type="project" value="InterPro"/>
</dbReference>
<evidence type="ECO:0000313" key="10">
    <source>
        <dbReference type="Proteomes" id="UP000825935"/>
    </source>
</evidence>
<gene>
    <name evidence="9" type="ORF">KP509_11G034900</name>
</gene>
<dbReference type="PANTHER" id="PTHR13604">
    <property type="entry name" value="DC12-RELATED"/>
    <property type="match status" value="1"/>
</dbReference>
<dbReference type="InterPro" id="IPR036590">
    <property type="entry name" value="SRAP-like"/>
</dbReference>
<protein>
    <recommendedName>
        <fullName evidence="11">Embryonic stem cell-specific 5-hydroxymethylcytosine-binding protein</fullName>
    </recommendedName>
</protein>
<comment type="similarity">
    <text evidence="1">Belongs to the SOS response-associated peptidase family.</text>
</comment>
<evidence type="ECO:0000313" key="9">
    <source>
        <dbReference type="EMBL" id="KAH7424973.1"/>
    </source>
</evidence>
<keyword evidence="10" id="KW-1185">Reference proteome</keyword>
<feature type="region of interest" description="Disordered" evidence="8">
    <location>
        <begin position="251"/>
        <end position="272"/>
    </location>
</feature>
<dbReference type="OrthoDB" id="2111841at2759"/>
<comment type="caution">
    <text evidence="9">The sequence shown here is derived from an EMBL/GenBank/DDBJ whole genome shotgun (WGS) entry which is preliminary data.</text>
</comment>
<keyword evidence="3" id="KW-0227">DNA damage</keyword>
<proteinExistence type="inferred from homology"/>
<evidence type="ECO:0000256" key="1">
    <source>
        <dbReference type="ARBA" id="ARBA00008136"/>
    </source>
</evidence>
<sequence>MCGRARCTLRPEDVCSACGFKEPLNNVDVERFRSSYNVSPGSYMPIVRHQVEENSRNPLVHYMKWGLVPSFTKKTDQPDHFRMFNARSESVHEKASFRRLLPKNRCVAVVEGFYEWKKDGPKKQPYYIHFVDGRPLVFAALFDHWTNESGETLYTFTILTTRSSKALSWLHDRMPVILGNQQAVNSWLDEGLPYQSLQAIMQPYELQDLVWYPVTPAMGKMSYDGPDCIKELKVGAEPGKSIAKMFFKHGKPAESGSTRSMKPSLSSEEESEALAKSMMDEKEFKDFLADVKPDEIVSKKRIDEDIKPECRPLTPSEISPGNGHVKFSKISAGVKSDEKIKQKRNKEGLDEDVKSPKKTFLETSPKAKNMPVPANGVDRQKSLLNFFAKH</sequence>
<keyword evidence="6" id="KW-0238">DNA-binding</keyword>
<dbReference type="Pfam" id="PF02586">
    <property type="entry name" value="SRAP"/>
    <property type="match status" value="1"/>
</dbReference>
<keyword evidence="5" id="KW-0190">Covalent protein-DNA linkage</keyword>
<dbReference type="SUPFAM" id="SSF143081">
    <property type="entry name" value="BB1717-like"/>
    <property type="match status" value="1"/>
</dbReference>
<evidence type="ECO:0000256" key="7">
    <source>
        <dbReference type="ARBA" id="ARBA00023239"/>
    </source>
</evidence>
<accession>A0A8T2TTE3</accession>
<dbReference type="GO" id="GO:0016829">
    <property type="term" value="F:lyase activity"/>
    <property type="evidence" value="ECO:0007669"/>
    <property type="project" value="UniProtKB-KW"/>
</dbReference>
<reference evidence="9" key="1">
    <citation type="submission" date="2021-08" db="EMBL/GenBank/DDBJ databases">
        <title>WGS assembly of Ceratopteris richardii.</title>
        <authorList>
            <person name="Marchant D.B."/>
            <person name="Chen G."/>
            <person name="Jenkins J."/>
            <person name="Shu S."/>
            <person name="Leebens-Mack J."/>
            <person name="Grimwood J."/>
            <person name="Schmutz J."/>
            <person name="Soltis P."/>
            <person name="Soltis D."/>
            <person name="Chen Z.-H."/>
        </authorList>
    </citation>
    <scope>NUCLEOTIDE SEQUENCE</scope>
    <source>
        <strain evidence="9">Whitten #5841</strain>
        <tissue evidence="9">Leaf</tissue>
    </source>
</reference>
<evidence type="ECO:0000256" key="3">
    <source>
        <dbReference type="ARBA" id="ARBA00022763"/>
    </source>
</evidence>
<organism evidence="9 10">
    <name type="scientific">Ceratopteris richardii</name>
    <name type="common">Triangle waterfern</name>
    <dbReference type="NCBI Taxonomy" id="49495"/>
    <lineage>
        <taxon>Eukaryota</taxon>
        <taxon>Viridiplantae</taxon>
        <taxon>Streptophyta</taxon>
        <taxon>Embryophyta</taxon>
        <taxon>Tracheophyta</taxon>
        <taxon>Polypodiopsida</taxon>
        <taxon>Polypodiidae</taxon>
        <taxon>Polypodiales</taxon>
        <taxon>Pteridineae</taxon>
        <taxon>Pteridaceae</taxon>
        <taxon>Parkerioideae</taxon>
        <taxon>Ceratopteris</taxon>
    </lineage>
</organism>
<evidence type="ECO:0000256" key="4">
    <source>
        <dbReference type="ARBA" id="ARBA00022801"/>
    </source>
</evidence>
<evidence type="ECO:0000256" key="8">
    <source>
        <dbReference type="SAM" id="MobiDB-lite"/>
    </source>
</evidence>
<name>A0A8T2TTE3_CERRI</name>
<dbReference type="Proteomes" id="UP000825935">
    <property type="component" value="Chromosome 11"/>
</dbReference>
<feature type="region of interest" description="Disordered" evidence="8">
    <location>
        <begin position="307"/>
        <end position="376"/>
    </location>
</feature>
<dbReference type="InterPro" id="IPR003738">
    <property type="entry name" value="SRAP"/>
</dbReference>
<keyword evidence="4" id="KW-0378">Hydrolase</keyword>
<evidence type="ECO:0008006" key="11">
    <source>
        <dbReference type="Google" id="ProtNLM"/>
    </source>
</evidence>
<dbReference type="Gene3D" id="3.90.1680.10">
    <property type="entry name" value="SOS response associated peptidase-like"/>
    <property type="match status" value="1"/>
</dbReference>
<dbReference type="PANTHER" id="PTHR13604:SF0">
    <property type="entry name" value="ABASIC SITE PROCESSING PROTEIN HMCES"/>
    <property type="match status" value="1"/>
</dbReference>
<dbReference type="EMBL" id="CM035416">
    <property type="protein sequence ID" value="KAH7424973.1"/>
    <property type="molecule type" value="Genomic_DNA"/>
</dbReference>
<evidence type="ECO:0000256" key="6">
    <source>
        <dbReference type="ARBA" id="ARBA00023125"/>
    </source>
</evidence>
<dbReference type="GO" id="GO:0106300">
    <property type="term" value="P:protein-DNA covalent cross-linking repair"/>
    <property type="evidence" value="ECO:0007669"/>
    <property type="project" value="InterPro"/>
</dbReference>
<feature type="compositionally biased region" description="Basic and acidic residues" evidence="8">
    <location>
        <begin position="335"/>
        <end position="355"/>
    </location>
</feature>
<evidence type="ECO:0000256" key="5">
    <source>
        <dbReference type="ARBA" id="ARBA00023124"/>
    </source>
</evidence>
<keyword evidence="2" id="KW-0645">Protease</keyword>
<evidence type="ECO:0000256" key="2">
    <source>
        <dbReference type="ARBA" id="ARBA00022670"/>
    </source>
</evidence>
<dbReference type="GO" id="GO:0006508">
    <property type="term" value="P:proteolysis"/>
    <property type="evidence" value="ECO:0007669"/>
    <property type="project" value="UniProtKB-KW"/>
</dbReference>
<dbReference type="OMA" id="EMHEKHT"/>
<dbReference type="AlphaFoldDB" id="A0A8T2TTE3"/>
<dbReference type="GO" id="GO:0008233">
    <property type="term" value="F:peptidase activity"/>
    <property type="evidence" value="ECO:0007669"/>
    <property type="project" value="UniProtKB-KW"/>
</dbReference>
<keyword evidence="7" id="KW-0456">Lyase</keyword>